<keyword evidence="3" id="KW-1185">Reference proteome</keyword>
<dbReference type="InterPro" id="IPR006059">
    <property type="entry name" value="SBP"/>
</dbReference>
<feature type="signal peptide" evidence="1">
    <location>
        <begin position="1"/>
        <end position="24"/>
    </location>
</feature>
<comment type="caution">
    <text evidence="2">The sequence shown here is derived from an EMBL/GenBank/DDBJ whole genome shotgun (WGS) entry which is preliminary data.</text>
</comment>
<evidence type="ECO:0000313" key="3">
    <source>
        <dbReference type="Proteomes" id="UP000567795"/>
    </source>
</evidence>
<evidence type="ECO:0000313" key="2">
    <source>
        <dbReference type="EMBL" id="NYI03272.1"/>
    </source>
</evidence>
<organism evidence="2 3">
    <name type="scientific">Allostreptomyces psammosilenae</name>
    <dbReference type="NCBI Taxonomy" id="1892865"/>
    <lineage>
        <taxon>Bacteria</taxon>
        <taxon>Bacillati</taxon>
        <taxon>Actinomycetota</taxon>
        <taxon>Actinomycetes</taxon>
        <taxon>Kitasatosporales</taxon>
        <taxon>Streptomycetaceae</taxon>
        <taxon>Allostreptomyces</taxon>
    </lineage>
</organism>
<protein>
    <submittedName>
        <fullName evidence="2">Cellobiose transport system substrate-binding protein</fullName>
    </submittedName>
</protein>
<dbReference type="AlphaFoldDB" id="A0A852ZYC0"/>
<evidence type="ECO:0000256" key="1">
    <source>
        <dbReference type="SAM" id="SignalP"/>
    </source>
</evidence>
<accession>A0A852ZYC0</accession>
<reference evidence="2 3" key="1">
    <citation type="submission" date="2020-07" db="EMBL/GenBank/DDBJ databases">
        <title>Sequencing the genomes of 1000 actinobacteria strains.</title>
        <authorList>
            <person name="Klenk H.-P."/>
        </authorList>
    </citation>
    <scope>NUCLEOTIDE SEQUENCE [LARGE SCALE GENOMIC DNA]</scope>
    <source>
        <strain evidence="2 3">DSM 42178</strain>
    </source>
</reference>
<feature type="chain" id="PRO_5038643720" evidence="1">
    <location>
        <begin position="25"/>
        <end position="430"/>
    </location>
</feature>
<sequence>MGIKHARRGTTAVAAMAASMLVLSACGGDSESGGGEDGGQITLTVATFSDFGYEDLYAEYEAANPNINIEERRADMEAHHQQLTTQLASGNGAADIVALEEGFMPRFRAQAADQFVDLTEYGAADIQDNWLPWKAELANVDGRIIGYGTDVGSLAMCYRKDKFEEAGLPTDREEVAALWPTWEEYFAQGAEVMSQVPDLKWYDSANSIYSAILNQSPTSYYDESDNFIMESNPAVRDAFMQAAESAADGQSAGLASFTGEWNTAIKNANVATTVCPAWALALIETAAGPEAAGLWDVADVPGEGGNWGGSWLAVPAQGDHPEEAAKLAAWLTDPAQEARIFESKGLLPSTVEALENQSVVEHTSEYFSNAPIGQIFAASATDLQPNYRGPQHGDINTEVQNALLTVEQGNATPDEAWNSALEAAKELAEQ</sequence>
<proteinExistence type="predicted"/>
<dbReference type="EMBL" id="JACBZD010000001">
    <property type="protein sequence ID" value="NYI03272.1"/>
    <property type="molecule type" value="Genomic_DNA"/>
</dbReference>
<dbReference type="RefSeq" id="WP_179812352.1">
    <property type="nucleotide sequence ID" value="NZ_JACBZD010000001.1"/>
</dbReference>
<dbReference type="SUPFAM" id="SSF53850">
    <property type="entry name" value="Periplasmic binding protein-like II"/>
    <property type="match status" value="1"/>
</dbReference>
<dbReference type="Proteomes" id="UP000567795">
    <property type="component" value="Unassembled WGS sequence"/>
</dbReference>
<dbReference type="PROSITE" id="PS51257">
    <property type="entry name" value="PROKAR_LIPOPROTEIN"/>
    <property type="match status" value="1"/>
</dbReference>
<name>A0A852ZYC0_9ACTN</name>
<keyword evidence="1" id="KW-0732">Signal</keyword>
<dbReference type="Gene3D" id="3.40.190.10">
    <property type="entry name" value="Periplasmic binding protein-like II"/>
    <property type="match status" value="1"/>
</dbReference>
<dbReference type="PANTHER" id="PTHR43649:SF32">
    <property type="entry name" value="SUGAR BINDING SECRETED PROTEIN"/>
    <property type="match status" value="1"/>
</dbReference>
<gene>
    <name evidence="2" type="ORF">FHU37_000215</name>
</gene>
<dbReference type="PANTHER" id="PTHR43649">
    <property type="entry name" value="ARABINOSE-BINDING PROTEIN-RELATED"/>
    <property type="match status" value="1"/>
</dbReference>
<dbReference type="Pfam" id="PF13416">
    <property type="entry name" value="SBP_bac_8"/>
    <property type="match status" value="1"/>
</dbReference>
<dbReference type="InterPro" id="IPR050490">
    <property type="entry name" value="Bact_solute-bd_prot1"/>
</dbReference>